<sequence>MKRLHKLMTWFLLATLLVSNSPIMYAEEIGQAIKQGQLEADYQEALEEANEQTVGSDNANHTAPAPAGQEASPSKEEAGDAIQQPKVVTEESDAEVELKQKYGEPVAVSGQEQLYRVDDTHFVTHIGSSVKTYIDQDGVEVPVDLSLYSYHANGQHYYLPKESPVGVILPSEVKKETPIDVIHQEEKISLYPLEKTYDKATVEQNAILYNNVDGATDVQYTVQSNGVKEEIVLARWEDKHRFTYGLKADSYDVSLENNQVLVREKSKTKILFVLTAPMMVDSKGETSQDLTLELDKKDGNYRVTVVAAKDWLSSPERTYPVRIDPTVTVPREQLLDVVTSSVRGTFQGLAYGFVGYIESANMGMSVQDIGKGRMYFKVNYDFNNIPKEARIDRASLNLYEYSNGKGTAAATFGAYYLKQDFDINTIDWLSSLSLEEEIAGEHAIRPHALGSHEFDIRTAVTNWVQGLAPNYGLVVKAIDENVNGAGFYTTEADPSNVAQEDFTPDQAPSITIEWSVPDPVDLNYALGNTTINLRTMVKTDKKGKLQFQGVFADGLTTPGAQVSYHLSDASKNYTGQSPASYSYKYPNTSPFESAFEAGTTKYRDKLSNWQTLVPFTDPALNTLYTIDAESRKDGQSSGEKKSDTFLIYKVTQYDTLPKIAAYYGVPLNQLAYDNRIQDMLVVKNNTLFIRNPRQNATKPYNPPALNDKVKADVDMLLMGRGLHCEFGFEPINLNTGNFYLERVDVSIPDIDGDFEIARS</sequence>
<feature type="non-terminal residue" evidence="3">
    <location>
        <position position="759"/>
    </location>
</feature>
<gene>
    <name evidence="3" type="ORF">E4U01_09050</name>
</gene>
<accession>A0A4Y9FMB9</accession>
<dbReference type="InterPro" id="IPR018392">
    <property type="entry name" value="LysM"/>
</dbReference>
<reference evidence="3 4" key="1">
    <citation type="submission" date="2019-03" db="EMBL/GenBank/DDBJ databases">
        <title>Diversity of the mouse oral microbiome.</title>
        <authorList>
            <person name="Joseph S."/>
            <person name="Aduse-Opoku J."/>
            <person name="Curtis M."/>
            <person name="Wade W."/>
            <person name="Hashim A."/>
        </authorList>
    </citation>
    <scope>NUCLEOTIDE SEQUENCE [LARGE SCALE GENOMIC DNA]</scope>
    <source>
        <strain evidence="3 4">HT4</strain>
    </source>
</reference>
<evidence type="ECO:0000313" key="3">
    <source>
        <dbReference type="EMBL" id="TFU29680.1"/>
    </source>
</evidence>
<dbReference type="CDD" id="cd00118">
    <property type="entry name" value="LysM"/>
    <property type="match status" value="1"/>
</dbReference>
<comment type="caution">
    <text evidence="3">The sequence shown here is derived from an EMBL/GenBank/DDBJ whole genome shotgun (WGS) entry which is preliminary data.</text>
</comment>
<dbReference type="InterPro" id="IPR036779">
    <property type="entry name" value="LysM_dom_sf"/>
</dbReference>
<organism evidence="3 4">
    <name type="scientific">Streptococcus acidominimus</name>
    <dbReference type="NCBI Taxonomy" id="1326"/>
    <lineage>
        <taxon>Bacteria</taxon>
        <taxon>Bacillati</taxon>
        <taxon>Bacillota</taxon>
        <taxon>Bacilli</taxon>
        <taxon>Lactobacillales</taxon>
        <taxon>Streptococcaceae</taxon>
        <taxon>Streptococcus</taxon>
    </lineage>
</organism>
<dbReference type="Proteomes" id="UP000297747">
    <property type="component" value="Unassembled WGS sequence"/>
</dbReference>
<dbReference type="RefSeq" id="WP_135053363.1">
    <property type="nucleotide sequence ID" value="NZ_JADGLI010000044.1"/>
</dbReference>
<feature type="signal peptide" evidence="2">
    <location>
        <begin position="1"/>
        <end position="26"/>
    </location>
</feature>
<name>A0A4Y9FMB9_STRAI</name>
<dbReference type="NCBIfam" id="NF033679">
    <property type="entry name" value="DNRLRE_dom"/>
    <property type="match status" value="1"/>
</dbReference>
<feature type="chain" id="PRO_5021499323" evidence="2">
    <location>
        <begin position="27"/>
        <end position="759"/>
    </location>
</feature>
<proteinExistence type="predicted"/>
<evidence type="ECO:0000256" key="2">
    <source>
        <dbReference type="SAM" id="SignalP"/>
    </source>
</evidence>
<feature type="compositionally biased region" description="Polar residues" evidence="1">
    <location>
        <begin position="51"/>
        <end position="61"/>
    </location>
</feature>
<dbReference type="AlphaFoldDB" id="A0A4Y9FMB9"/>
<dbReference type="Gene3D" id="3.10.350.10">
    <property type="entry name" value="LysM domain"/>
    <property type="match status" value="1"/>
</dbReference>
<protein>
    <submittedName>
        <fullName evidence="3">DNRLRE domain-containing protein</fullName>
    </submittedName>
</protein>
<dbReference type="SUPFAM" id="SSF54106">
    <property type="entry name" value="LysM domain"/>
    <property type="match status" value="1"/>
</dbReference>
<evidence type="ECO:0000256" key="1">
    <source>
        <dbReference type="SAM" id="MobiDB-lite"/>
    </source>
</evidence>
<feature type="region of interest" description="Disordered" evidence="1">
    <location>
        <begin position="47"/>
        <end position="92"/>
    </location>
</feature>
<evidence type="ECO:0000313" key="4">
    <source>
        <dbReference type="Proteomes" id="UP000297747"/>
    </source>
</evidence>
<dbReference type="EMBL" id="SPQA01000044">
    <property type="protein sequence ID" value="TFU29680.1"/>
    <property type="molecule type" value="Genomic_DNA"/>
</dbReference>
<keyword evidence="2" id="KW-0732">Signal</keyword>